<dbReference type="Proteomes" id="UP000028045">
    <property type="component" value="Unassembled WGS sequence"/>
</dbReference>
<feature type="non-terminal residue" evidence="3">
    <location>
        <position position="1"/>
    </location>
</feature>
<evidence type="ECO:0000313" key="4">
    <source>
        <dbReference type="Proteomes" id="UP000028045"/>
    </source>
</evidence>
<keyword evidence="1" id="KW-0175">Coiled coil</keyword>
<dbReference type="EMBL" id="KL647400">
    <property type="protein sequence ID" value="KEY75097.1"/>
    <property type="molecule type" value="Genomic_DNA"/>
</dbReference>
<name>A0A084BC18_STACB</name>
<keyword evidence="4" id="KW-1185">Reference proteome</keyword>
<protein>
    <submittedName>
        <fullName evidence="3">Uncharacterized protein</fullName>
    </submittedName>
</protein>
<dbReference type="HOGENOM" id="CLU_016858_0_0_1"/>
<organism evidence="3 4">
    <name type="scientific">Stachybotrys chartarum (strain CBS 109288 / IBT 7711)</name>
    <name type="common">Toxic black mold</name>
    <name type="synonym">Stilbospora chartarum</name>
    <dbReference type="NCBI Taxonomy" id="1280523"/>
    <lineage>
        <taxon>Eukaryota</taxon>
        <taxon>Fungi</taxon>
        <taxon>Dikarya</taxon>
        <taxon>Ascomycota</taxon>
        <taxon>Pezizomycotina</taxon>
        <taxon>Sordariomycetes</taxon>
        <taxon>Hypocreomycetidae</taxon>
        <taxon>Hypocreales</taxon>
        <taxon>Stachybotryaceae</taxon>
        <taxon>Stachybotrys</taxon>
    </lineage>
</organism>
<sequence>NALQGALGTNPKAVDCQHRKEAYHYAHQAGHWRHQSTRGRLDVLPCVLTGTMEESAPKRRRLSPIEATASSDRDAPVPASTPSRPRAKRPSFASPTKASLARHNPQILERRRSASPVKSSPARPAQPSADLASNRTAGPADTSYDIPASEPAEDSPRSPPSDSSEDNDDSAPSARRFKGGLASTPLRSKAKPAPRPLPPPEPEGEDENPFLGRALRRSPVTGISFPAPPEPELPPSAPDPITSTPPRGIHSSPLRWRDKGKAKKSSPLKAPPLRPAAEPRERLEQLAQDNGAPIDSSTDSARRVLRFDPNLDKKKERDSLRNELASLKKDLSTVRKENERIRLMQASGRILAATDEDNVVAAVRRHLMPRDANVQQITSQDLLKKALKPLGLLPVSKPRSLQSFVDLGPEDYSDIKSHHPVVMTAREELPYLQLFSEFTVDSNSGIAMLPSTADYPLRQRYSITLRSRNIPGLFSANIIMIVNAMNHTILELDVPSLEPAAKAELRPFIDKICMGDCNRSMQKNVGILSWAMGEWVRIAGQRALLWAELEKELTSKGDLLDKIATYRAQKSQPVVDEEDELSNEAPISTCKRADLLRFIGQQAYELSLPSSGGDASACVRLEWKIVFDWSGEASSKLSVKLGVPGKWRKTDQRGALGKLPQLFDDLVDGGEKTVDTIKTMLGLLVGVTE</sequence>
<evidence type="ECO:0000256" key="1">
    <source>
        <dbReference type="SAM" id="Coils"/>
    </source>
</evidence>
<gene>
    <name evidence="3" type="ORF">S7711_01556</name>
</gene>
<dbReference type="AlphaFoldDB" id="A0A084BC18"/>
<feature type="compositionally biased region" description="Pro residues" evidence="2">
    <location>
        <begin position="226"/>
        <end position="238"/>
    </location>
</feature>
<feature type="coiled-coil region" evidence="1">
    <location>
        <begin position="310"/>
        <end position="344"/>
    </location>
</feature>
<evidence type="ECO:0000313" key="3">
    <source>
        <dbReference type="EMBL" id="KEY75097.1"/>
    </source>
</evidence>
<feature type="region of interest" description="Disordered" evidence="2">
    <location>
        <begin position="54"/>
        <end position="308"/>
    </location>
</feature>
<dbReference type="OrthoDB" id="4160836at2759"/>
<evidence type="ECO:0000256" key="2">
    <source>
        <dbReference type="SAM" id="MobiDB-lite"/>
    </source>
</evidence>
<accession>A0A084BC18</accession>
<reference evidence="3 4" key="1">
    <citation type="journal article" date="2014" name="BMC Genomics">
        <title>Comparative genome sequencing reveals chemotype-specific gene clusters in the toxigenic black mold Stachybotrys.</title>
        <authorList>
            <person name="Semeiks J."/>
            <person name="Borek D."/>
            <person name="Otwinowski Z."/>
            <person name="Grishin N.V."/>
        </authorList>
    </citation>
    <scope>NUCLEOTIDE SEQUENCE [LARGE SCALE GENOMIC DNA]</scope>
    <source>
        <strain evidence="4">CBS 109288 / IBT 7711</strain>
    </source>
</reference>
<proteinExistence type="predicted"/>